<keyword evidence="2" id="KW-1133">Transmembrane helix</keyword>
<keyword evidence="4" id="KW-1185">Reference proteome</keyword>
<reference evidence="3 4" key="1">
    <citation type="submission" date="2020-02" db="EMBL/GenBank/DDBJ databases">
        <title>Full genome sequence of Nocardioides sp. R-3366.</title>
        <authorList>
            <person name="Im W.-T."/>
        </authorList>
    </citation>
    <scope>NUCLEOTIDE SEQUENCE [LARGE SCALE GENOMIC DNA]</scope>
    <source>
        <strain evidence="3 4">R-3366</strain>
    </source>
</reference>
<evidence type="ECO:0000256" key="2">
    <source>
        <dbReference type="SAM" id="Phobius"/>
    </source>
</evidence>
<keyword evidence="2" id="KW-0812">Transmembrane</keyword>
<organism evidence="3 4">
    <name type="scientific">Nocardioides anomalus</name>
    <dbReference type="NCBI Taxonomy" id="2712223"/>
    <lineage>
        <taxon>Bacteria</taxon>
        <taxon>Bacillati</taxon>
        <taxon>Actinomycetota</taxon>
        <taxon>Actinomycetes</taxon>
        <taxon>Propionibacteriales</taxon>
        <taxon>Nocardioidaceae</taxon>
        <taxon>Nocardioides</taxon>
    </lineage>
</organism>
<dbReference type="AlphaFoldDB" id="A0A6G6WGG3"/>
<accession>A0A6G6WGG3</accession>
<dbReference type="Gene3D" id="1.20.58.340">
    <property type="entry name" value="Magnesium transport protein CorA, transmembrane region"/>
    <property type="match status" value="1"/>
</dbReference>
<feature type="transmembrane region" description="Helical" evidence="2">
    <location>
        <begin position="427"/>
        <end position="451"/>
    </location>
</feature>
<evidence type="ECO:0000313" key="3">
    <source>
        <dbReference type="EMBL" id="QIG44322.1"/>
    </source>
</evidence>
<name>A0A6G6WGG3_9ACTN</name>
<dbReference type="RefSeq" id="WP_165235525.1">
    <property type="nucleotide sequence ID" value="NZ_CP049257.1"/>
</dbReference>
<evidence type="ECO:0000256" key="1">
    <source>
        <dbReference type="SAM" id="MobiDB-lite"/>
    </source>
</evidence>
<gene>
    <name evidence="3" type="ORF">G5V58_17440</name>
</gene>
<feature type="transmembrane region" description="Helical" evidence="2">
    <location>
        <begin position="249"/>
        <end position="267"/>
    </location>
</feature>
<dbReference type="KEGG" id="nano:G5V58_17440"/>
<feature type="region of interest" description="Disordered" evidence="1">
    <location>
        <begin position="1"/>
        <end position="23"/>
    </location>
</feature>
<dbReference type="EMBL" id="CP049257">
    <property type="protein sequence ID" value="QIG44322.1"/>
    <property type="molecule type" value="Genomic_DNA"/>
</dbReference>
<evidence type="ECO:0000313" key="4">
    <source>
        <dbReference type="Proteomes" id="UP000502996"/>
    </source>
</evidence>
<proteinExistence type="predicted"/>
<protein>
    <submittedName>
        <fullName evidence="3">Uncharacterized protein</fullName>
    </submittedName>
</protein>
<feature type="transmembrane region" description="Helical" evidence="2">
    <location>
        <begin position="384"/>
        <end position="407"/>
    </location>
</feature>
<dbReference type="Proteomes" id="UP000502996">
    <property type="component" value="Chromosome"/>
</dbReference>
<feature type="compositionally biased region" description="Low complexity" evidence="1">
    <location>
        <begin position="1"/>
        <end position="13"/>
    </location>
</feature>
<sequence>MTADPTVVAATAGPPEPEPRRAPLDYDPIATRTHHRVTVLYAVEASEDAVASASHGLGSPVWSSLKFDRLEASYRASQRQFPFVLARSRVESLEFEHFDGLVQRNRFWLIRLPNNLVEVALTVEVECDPAALILLLEDLHHRRVRIDGKSLWEGVLTYAPDAVAPVLDGLGLETYNLVHLDERLWDQVRGNGRVNVQLVSSLIYRFDEPYAAFSDRIKLPPESNRGAAFAATGPYVGVTVRNQGYVENAVLTSCMLFVGALMTLRAVREQAFAELMRARRFLAPEHDSSPTATRRQQTLLAVSAQGMARLQLDLSAGVEAFQRVASTVPSLRVTDFHEDLFESASITNEVQTVGAILERLGSALSAEAARRHAAERRADERNRVVRSVAFGVITTIALPLGIVFGFFGINGSEVHSDRSITDVQFYWVFYVALGTVIGAAVVIAVILHLWYRVERARERRHVREALLG</sequence>
<keyword evidence="2" id="KW-0472">Membrane</keyword>